<reference evidence="1" key="4">
    <citation type="submission" date="2021-07" db="EMBL/GenBank/DDBJ databases">
        <title>Giant CbK-like Caulobacter bacteriophages have genetically divergent genomes.</title>
        <authorList>
            <person name="Wilson K."/>
            <person name="Ely B."/>
        </authorList>
    </citation>
    <scope>NUCLEOTIDE SEQUENCE</scope>
</reference>
<dbReference type="Proteomes" id="UP000259683">
    <property type="component" value="Segment"/>
</dbReference>
<protein>
    <submittedName>
        <fullName evidence="1">Uncharacterized protein</fullName>
    </submittedName>
</protein>
<organism evidence="1 3">
    <name type="scientific">Caulobacter phage CcrSC</name>
    <dbReference type="NCBI Taxonomy" id="2283272"/>
    <lineage>
        <taxon>Viruses</taxon>
        <taxon>Duplodnaviria</taxon>
        <taxon>Heunggongvirae</taxon>
        <taxon>Uroviricota</taxon>
        <taxon>Caudoviricetes</taxon>
        <taxon>Jeanschmidtviridae</taxon>
        <taxon>Bertelyvirus</taxon>
        <taxon>Bertelyvirus SC</taxon>
    </lineage>
</organism>
<proteinExistence type="predicted"/>
<accession>A0A385EFP6</accession>
<gene>
    <name evidence="1" type="ORF">CcrSC_gp035</name>
    <name evidence="2" type="ORF">CcrSC_gp535</name>
</gene>
<keyword evidence="3" id="KW-1185">Reference proteome</keyword>
<evidence type="ECO:0000313" key="2">
    <source>
        <dbReference type="EMBL" id="AXQ70117.1"/>
    </source>
</evidence>
<dbReference type="EMBL" id="MH588547">
    <property type="protein sequence ID" value="AXQ69617.1"/>
    <property type="molecule type" value="Genomic_DNA"/>
</dbReference>
<reference evidence="3" key="3">
    <citation type="submission" date="2018-09" db="EMBL/GenBank/DDBJ databases">
        <title>Giant CbK-like Caulobacter bacteriophages have genetically divergent genomes.</title>
        <authorList>
            <person name="Wilson K."/>
            <person name="Ely B."/>
        </authorList>
    </citation>
    <scope>NUCLEOTIDE SEQUENCE [LARGE SCALE GENOMIC DNA]</scope>
</reference>
<reference evidence="3" key="1">
    <citation type="submission" date="2018-07" db="EMBL/GenBank/DDBJ databases">
        <title>Giant CbK-like Caulobacter bacteriophages have genetically divergent genomes.</title>
        <authorList>
            <person name="Wilson K.M."/>
            <person name="Ely B."/>
        </authorList>
    </citation>
    <scope>NUCLEOTIDE SEQUENCE [LARGE SCALE GENOMIC DNA]</scope>
</reference>
<dbReference type="EMBL" id="MH588547">
    <property type="protein sequence ID" value="AXQ70117.1"/>
    <property type="molecule type" value="Genomic_DNA"/>
</dbReference>
<name>A0A385EFP6_9CAUD</name>
<evidence type="ECO:0000313" key="1">
    <source>
        <dbReference type="EMBL" id="AXQ69617.1"/>
    </source>
</evidence>
<reference evidence="1" key="2">
    <citation type="submission" date="2018-07" db="EMBL/GenBank/DDBJ databases">
        <authorList>
            <person name="Wilson K.M."/>
            <person name="Ely B."/>
        </authorList>
    </citation>
    <scope>NUCLEOTIDE SEQUENCE</scope>
</reference>
<evidence type="ECO:0000313" key="3">
    <source>
        <dbReference type="Proteomes" id="UP000259683"/>
    </source>
</evidence>
<sequence>MTRRPAFLTVLGGIGLILASFVLSAASAPEKRVLVGQYCDGDPVRLYGLEDGEEAAQACAIVEVHALPKGF</sequence>